<dbReference type="EMBL" id="NJHS01000080">
    <property type="protein sequence ID" value="PNJ96005.1"/>
    <property type="molecule type" value="Genomic_DNA"/>
</dbReference>
<keyword evidence="3" id="KW-1185">Reference proteome</keyword>
<name>A0ABX4WIU8_9CYAN</name>
<organism evidence="1 3">
    <name type="scientific">Cylindrospermopsis raciborskii C07</name>
    <dbReference type="NCBI Taxonomy" id="2014886"/>
    <lineage>
        <taxon>Bacteria</taxon>
        <taxon>Bacillati</taxon>
        <taxon>Cyanobacteriota</taxon>
        <taxon>Cyanophyceae</taxon>
        <taxon>Nostocales</taxon>
        <taxon>Aphanizomenonaceae</taxon>
        <taxon>Cylindrospermopsis</taxon>
    </lineage>
</organism>
<dbReference type="Proteomes" id="UP000236284">
    <property type="component" value="Unassembled WGS sequence"/>
</dbReference>
<reference evidence="1 3" key="1">
    <citation type="submission" date="2017-06" db="EMBL/GenBank/DDBJ databases">
        <title>Genome variation in co-occurring toxic Cylindrospermopsis raciborskii strains determines phenotypic plasticity.</title>
        <authorList>
            <person name="Willis A."/>
            <person name="Woodhouse J."/>
            <person name="Ongley S."/>
            <person name="Jex A."/>
            <person name="Burford M."/>
            <person name="Neilan B."/>
        </authorList>
    </citation>
    <scope>NUCLEOTIDE SEQUENCE [LARGE SCALE GENOMIC DNA]</scope>
    <source>
        <strain evidence="1 3">C07</strain>
    </source>
</reference>
<accession>A0ABX4WIU8</accession>
<evidence type="ECO:0000313" key="1">
    <source>
        <dbReference type="EMBL" id="PNJ93293.1"/>
    </source>
</evidence>
<evidence type="ECO:0000313" key="2">
    <source>
        <dbReference type="EMBL" id="PNJ96005.1"/>
    </source>
</evidence>
<gene>
    <name evidence="2" type="ORF">CEP15_11085</name>
    <name evidence="1" type="ORF">CEP15_14875</name>
</gene>
<proteinExistence type="predicted"/>
<sequence>NSSKYEQVIMTICGLVRFRMGTYLF</sequence>
<dbReference type="EMBL" id="NJHS01000288">
    <property type="protein sequence ID" value="PNJ93293.1"/>
    <property type="molecule type" value="Genomic_DNA"/>
</dbReference>
<feature type="non-terminal residue" evidence="1">
    <location>
        <position position="1"/>
    </location>
</feature>
<evidence type="ECO:0000313" key="3">
    <source>
        <dbReference type="Proteomes" id="UP000236284"/>
    </source>
</evidence>
<protein>
    <submittedName>
        <fullName evidence="1">Transposase</fullName>
    </submittedName>
</protein>
<comment type="caution">
    <text evidence="1">The sequence shown here is derived from an EMBL/GenBank/DDBJ whole genome shotgun (WGS) entry which is preliminary data.</text>
</comment>